<evidence type="ECO:0000256" key="1">
    <source>
        <dbReference type="SAM" id="SignalP"/>
    </source>
</evidence>
<dbReference type="AlphaFoldDB" id="A0A2S8SQY8"/>
<keyword evidence="3" id="KW-1185">Reference proteome</keyword>
<dbReference type="InParanoid" id="A0A2S8SQY8"/>
<gene>
    <name evidence="2" type="ORF">B1R32_11438</name>
</gene>
<feature type="chain" id="PRO_5015584267" evidence="1">
    <location>
        <begin position="19"/>
        <end position="644"/>
    </location>
</feature>
<evidence type="ECO:0000313" key="2">
    <source>
        <dbReference type="EMBL" id="PQV63213.1"/>
    </source>
</evidence>
<proteinExistence type="predicted"/>
<reference evidence="2 3" key="1">
    <citation type="journal article" date="2018" name="Syst. Appl. Microbiol.">
        <title>Abditibacterium utsteinense sp. nov., the first cultivated member of candidate phylum FBP, isolated from ice-free Antarctic soil samples.</title>
        <authorList>
            <person name="Tahon G."/>
            <person name="Tytgat B."/>
            <person name="Lebbe L."/>
            <person name="Carlier A."/>
            <person name="Willems A."/>
        </authorList>
    </citation>
    <scope>NUCLEOTIDE SEQUENCE [LARGE SCALE GENOMIC DNA]</scope>
    <source>
        <strain evidence="2 3">LMG 29911</strain>
    </source>
</reference>
<protein>
    <submittedName>
        <fullName evidence="2">Uncharacterized protein</fullName>
    </submittedName>
</protein>
<name>A0A2S8SQY8_9BACT</name>
<keyword evidence="1" id="KW-0732">Signal</keyword>
<accession>A0A2S8SQY8</accession>
<feature type="signal peptide" evidence="1">
    <location>
        <begin position="1"/>
        <end position="18"/>
    </location>
</feature>
<dbReference type="EMBL" id="NIGF01000014">
    <property type="protein sequence ID" value="PQV63213.1"/>
    <property type="molecule type" value="Genomic_DNA"/>
</dbReference>
<sequence length="644" mass="71573">MKLFSLASIALLSAPVLAQPQNATQTPALEAPIAWKSVIGADGKPLAPRTSGDFEVELRAAAWCRVQQFDSPNYRSSHPQSNFDDEGFAGFAIQPRLFDRDGKLIEDPYMWSGQIKLDNGESAGGSWSGDKSGGVYFGGLTPYAKKGTIQLSFADPKRPPEAEGRFETSFLFADLPYPNEVNTFLPVNKTVETAHGSQITLLGYGRYEPGLPQSADGKDLADAGIYFFVKEVKPKAFPDADLSVSGFKVGARDGIINSDEKDDLKFLTGVGGDLRQGKGRTSNMAEENKTYIFAAPDAPRLLHLQLKYSESHPSWKQNQYFHRVSFPFDFRGYPMPIRDAKFAPLAIAKNQDVEVALDLWQDRSRDKVRRNYLAWFWTRDLKIKDDPSLRWIIQGGSTRPGTTLTGGPSIAQLSDGGTLYRGGDHFGWDRFAWRFRPDGAPVLGSEYRPAVSFFAEALQGQPQKWDMNVTFAQWRLKKHEWNWKAVPLPGAGQKLMLNRVAVSPTGVKVKLVSVAFYSAENHFASIERQLSNGRDNSQGVAISFEANLADLKGPKTFDVFELRNDVTPKPGADWGTMSFGKNDDISGQKSDAKVARWTFIYPLKQLEAKSFDLNVSWDADYPTGRTATFDFSNLPTPAKDRNNQ</sequence>
<evidence type="ECO:0000313" key="3">
    <source>
        <dbReference type="Proteomes" id="UP000237684"/>
    </source>
</evidence>
<dbReference type="RefSeq" id="WP_106380626.1">
    <property type="nucleotide sequence ID" value="NZ_NIGF01000014.1"/>
</dbReference>
<comment type="caution">
    <text evidence="2">The sequence shown here is derived from an EMBL/GenBank/DDBJ whole genome shotgun (WGS) entry which is preliminary data.</text>
</comment>
<dbReference type="Proteomes" id="UP000237684">
    <property type="component" value="Unassembled WGS sequence"/>
</dbReference>
<organism evidence="2 3">
    <name type="scientific">Abditibacterium utsteinense</name>
    <dbReference type="NCBI Taxonomy" id="1960156"/>
    <lineage>
        <taxon>Bacteria</taxon>
        <taxon>Pseudomonadati</taxon>
        <taxon>Abditibacteriota</taxon>
        <taxon>Abditibacteriia</taxon>
        <taxon>Abditibacteriales</taxon>
        <taxon>Abditibacteriaceae</taxon>
        <taxon>Abditibacterium</taxon>
    </lineage>
</organism>
<dbReference type="OrthoDB" id="9814591at2"/>